<feature type="compositionally biased region" description="Basic and acidic residues" evidence="6">
    <location>
        <begin position="271"/>
        <end position="293"/>
    </location>
</feature>
<evidence type="ECO:0000256" key="1">
    <source>
        <dbReference type="ARBA" id="ARBA00004496"/>
    </source>
</evidence>
<dbReference type="CDD" id="cd01857">
    <property type="entry name" value="HSR1_MMR1"/>
    <property type="match status" value="1"/>
</dbReference>
<dbReference type="InParanoid" id="A0A1B7NHP0"/>
<dbReference type="InterPro" id="IPR023179">
    <property type="entry name" value="GTP-bd_ortho_bundle_sf"/>
</dbReference>
<keyword evidence="3" id="KW-0547">Nucleotide-binding</keyword>
<feature type="compositionally biased region" description="Basic and acidic residues" evidence="6">
    <location>
        <begin position="315"/>
        <end position="334"/>
    </location>
</feature>
<dbReference type="GO" id="GO:0000054">
    <property type="term" value="P:ribosomal subunit export from nucleus"/>
    <property type="evidence" value="ECO:0007669"/>
    <property type="project" value="TreeGrafter"/>
</dbReference>
<dbReference type="InterPro" id="IPR027417">
    <property type="entry name" value="P-loop_NTPase"/>
</dbReference>
<dbReference type="GO" id="GO:0003924">
    <property type="term" value="F:GTPase activity"/>
    <property type="evidence" value="ECO:0007669"/>
    <property type="project" value="InterPro"/>
</dbReference>
<feature type="domain" description="CP-type G" evidence="7">
    <location>
        <begin position="162"/>
        <end position="425"/>
    </location>
</feature>
<evidence type="ECO:0000256" key="6">
    <source>
        <dbReference type="SAM" id="MobiDB-lite"/>
    </source>
</evidence>
<feature type="region of interest" description="Disordered" evidence="6">
    <location>
        <begin position="271"/>
        <end position="334"/>
    </location>
</feature>
<dbReference type="InterPro" id="IPR043358">
    <property type="entry name" value="GNL1-like"/>
</dbReference>
<keyword evidence="5" id="KW-0342">GTP-binding</keyword>
<dbReference type="Gene3D" id="1.10.1580.10">
    <property type="match status" value="1"/>
</dbReference>
<dbReference type="GO" id="GO:0005829">
    <property type="term" value="C:cytosol"/>
    <property type="evidence" value="ECO:0007669"/>
    <property type="project" value="TreeGrafter"/>
</dbReference>
<feature type="compositionally biased region" description="Basic residues" evidence="6">
    <location>
        <begin position="657"/>
        <end position="675"/>
    </location>
</feature>
<dbReference type="PROSITE" id="PS51721">
    <property type="entry name" value="G_CP"/>
    <property type="match status" value="1"/>
</dbReference>
<dbReference type="InterPro" id="IPR006073">
    <property type="entry name" value="GTP-bd"/>
</dbReference>
<evidence type="ECO:0000256" key="3">
    <source>
        <dbReference type="ARBA" id="ARBA00022741"/>
    </source>
</evidence>
<dbReference type="PANTHER" id="PTHR45709">
    <property type="entry name" value="LARGE SUBUNIT GTPASE 1 HOMOLOG-RELATED"/>
    <property type="match status" value="1"/>
</dbReference>
<dbReference type="AlphaFoldDB" id="A0A1B7NHP0"/>
<dbReference type="FunCoup" id="A0A1B7NHP0">
    <property type="interactions" value="981"/>
</dbReference>
<keyword evidence="9" id="KW-1185">Reference proteome</keyword>
<dbReference type="InterPro" id="IPR030378">
    <property type="entry name" value="G_CP_dom"/>
</dbReference>
<dbReference type="Pfam" id="PF01926">
    <property type="entry name" value="MMR_HSR1"/>
    <property type="match status" value="1"/>
</dbReference>
<sequence length="675" mass="74914">MVTRQKNQNPSGLGRAIINKKFKDARERQESGLYTTEVDSTTRLKSVTQERDLDEFLNTAQLAGTEFTAERRNVKIIQSPAGSTHNPHLLTDQEEQSTLKKHQQNKERLRVPRRPAWTKSITTAQLDRQEKDAFLEWRRGLAHLQEEDKFLLTPFERNLEVWRQLWRVLERSHLVVQIVDARNPLGFRCDDLESYVKDVEGAEGEAGTGRDKRKSLLLINKSDLLTATQRRIWADYFDSQGIQYAFFSAANAAALQQARRDAIAEAEETRLYQDAHRDEASLSDSDGPHTPRDDDSDDDFPEKSESESQSASETDYDHEYVHTEEDSPDGKDPRTKVLSVLELEDLFVAAAPDLSIFAGPSGEPPTKLVVGLVGYPNVGKSSTINALLGEKKVSVSSTPGKTKHFQTIHLSPTIVLCDCPGLVFPQFATTKAALVCDGVLPIDQMREHSGPTALVAKRIPKEVLEASYGLTIKTKGVEEGGDGKISAEDFLIAYAIARGFMRSGQGNPDEARAARYILKDYVNGKLLFCHPPPDTPEESFNQRTHELSLLRVTGKKRAPVTRVGKGADTFVPPNPSAILVAQGKGQKSQLVDREFFAQDSNLSARAFIKGTSRNGQEFARGRIYPHQNMVGNDGTPLGLPSAKQAAVMASSAEVNGKKHNKKNKRVKQRSGKGYD</sequence>
<reference evidence="8 9" key="1">
    <citation type="submission" date="2016-06" db="EMBL/GenBank/DDBJ databases">
        <title>Comparative genomics of the ectomycorrhizal sister species Rhizopogon vinicolor and Rhizopogon vesiculosus (Basidiomycota: Boletales) reveals a divergence of the mating type B locus.</title>
        <authorList>
            <consortium name="DOE Joint Genome Institute"/>
            <person name="Mujic A.B."/>
            <person name="Kuo A."/>
            <person name="Tritt A."/>
            <person name="Lipzen A."/>
            <person name="Chen C."/>
            <person name="Johnson J."/>
            <person name="Sharma A."/>
            <person name="Barry K."/>
            <person name="Grigoriev I.V."/>
            <person name="Spatafora J.W."/>
        </authorList>
    </citation>
    <scope>NUCLEOTIDE SEQUENCE [LARGE SCALE GENOMIC DNA]</scope>
    <source>
        <strain evidence="8 9">AM-OR11-026</strain>
    </source>
</reference>
<comment type="subcellular location">
    <subcellularLocation>
        <location evidence="1">Cytoplasm</location>
    </subcellularLocation>
</comment>
<organism evidence="8 9">
    <name type="scientific">Rhizopogon vinicolor AM-OR11-026</name>
    <dbReference type="NCBI Taxonomy" id="1314800"/>
    <lineage>
        <taxon>Eukaryota</taxon>
        <taxon>Fungi</taxon>
        <taxon>Dikarya</taxon>
        <taxon>Basidiomycota</taxon>
        <taxon>Agaricomycotina</taxon>
        <taxon>Agaricomycetes</taxon>
        <taxon>Agaricomycetidae</taxon>
        <taxon>Boletales</taxon>
        <taxon>Suillineae</taxon>
        <taxon>Rhizopogonaceae</taxon>
        <taxon>Rhizopogon</taxon>
    </lineage>
</organism>
<feature type="region of interest" description="Disordered" evidence="6">
    <location>
        <begin position="648"/>
        <end position="675"/>
    </location>
</feature>
<keyword evidence="4 8" id="KW-0378">Hydrolase</keyword>
<evidence type="ECO:0000256" key="4">
    <source>
        <dbReference type="ARBA" id="ARBA00022801"/>
    </source>
</evidence>
<proteinExistence type="predicted"/>
<keyword evidence="2" id="KW-0963">Cytoplasm</keyword>
<evidence type="ECO:0000256" key="2">
    <source>
        <dbReference type="ARBA" id="ARBA00022490"/>
    </source>
</evidence>
<dbReference type="EMBL" id="KV448125">
    <property type="protein sequence ID" value="OAX44423.1"/>
    <property type="molecule type" value="Genomic_DNA"/>
</dbReference>
<dbReference type="Proteomes" id="UP000092154">
    <property type="component" value="Unassembled WGS sequence"/>
</dbReference>
<dbReference type="SUPFAM" id="SSF52540">
    <property type="entry name" value="P-loop containing nucleoside triphosphate hydrolases"/>
    <property type="match status" value="1"/>
</dbReference>
<name>A0A1B7NHP0_9AGAM</name>
<evidence type="ECO:0000313" key="9">
    <source>
        <dbReference type="Proteomes" id="UP000092154"/>
    </source>
</evidence>
<dbReference type="STRING" id="1314800.A0A1B7NHP0"/>
<protein>
    <submittedName>
        <fullName evidence="8">p-loop containing nucleoside triphosphate hydrolase protein</fullName>
    </submittedName>
</protein>
<accession>A0A1B7NHP0</accession>
<evidence type="ECO:0000259" key="7">
    <source>
        <dbReference type="PROSITE" id="PS51721"/>
    </source>
</evidence>
<dbReference type="OrthoDB" id="61815at2759"/>
<dbReference type="PANTHER" id="PTHR45709:SF2">
    <property type="entry name" value="LARGE SUBUNIT GTPASE 1 HOMOLOG"/>
    <property type="match status" value="1"/>
</dbReference>
<gene>
    <name evidence="8" type="ORF">K503DRAFT_795490</name>
</gene>
<dbReference type="GO" id="GO:0005525">
    <property type="term" value="F:GTP binding"/>
    <property type="evidence" value="ECO:0007669"/>
    <property type="project" value="UniProtKB-KW"/>
</dbReference>
<evidence type="ECO:0000313" key="8">
    <source>
        <dbReference type="EMBL" id="OAX44423.1"/>
    </source>
</evidence>
<evidence type="ECO:0000256" key="5">
    <source>
        <dbReference type="ARBA" id="ARBA00023134"/>
    </source>
</evidence>
<dbReference type="Gene3D" id="3.40.50.300">
    <property type="entry name" value="P-loop containing nucleotide triphosphate hydrolases"/>
    <property type="match status" value="1"/>
</dbReference>